<protein>
    <submittedName>
        <fullName evidence="1">Uncharacterized protein</fullName>
    </submittedName>
</protein>
<dbReference type="AlphaFoldDB" id="A0A7J9AAF6"/>
<sequence>MAAFQGLRFGFGEGTQFLSTFTIKETMLYPSSGRALRIQLMVRMS</sequence>
<dbReference type="Proteomes" id="UP000593574">
    <property type="component" value="Unassembled WGS sequence"/>
</dbReference>
<organism evidence="1 2">
    <name type="scientific">Gossypium laxum</name>
    <dbReference type="NCBI Taxonomy" id="34288"/>
    <lineage>
        <taxon>Eukaryota</taxon>
        <taxon>Viridiplantae</taxon>
        <taxon>Streptophyta</taxon>
        <taxon>Embryophyta</taxon>
        <taxon>Tracheophyta</taxon>
        <taxon>Spermatophyta</taxon>
        <taxon>Magnoliopsida</taxon>
        <taxon>eudicotyledons</taxon>
        <taxon>Gunneridae</taxon>
        <taxon>Pentapetalae</taxon>
        <taxon>rosids</taxon>
        <taxon>malvids</taxon>
        <taxon>Malvales</taxon>
        <taxon>Malvaceae</taxon>
        <taxon>Malvoideae</taxon>
        <taxon>Gossypium</taxon>
    </lineage>
</organism>
<accession>A0A7J9AAF6</accession>
<comment type="caution">
    <text evidence="1">The sequence shown here is derived from an EMBL/GenBank/DDBJ whole genome shotgun (WGS) entry which is preliminary data.</text>
</comment>
<evidence type="ECO:0000313" key="2">
    <source>
        <dbReference type="Proteomes" id="UP000593574"/>
    </source>
</evidence>
<keyword evidence="2" id="KW-1185">Reference proteome</keyword>
<evidence type="ECO:0000313" key="1">
    <source>
        <dbReference type="EMBL" id="MBA0721031.1"/>
    </source>
</evidence>
<name>A0A7J9AAF6_9ROSI</name>
<gene>
    <name evidence="1" type="ORF">Golax_008609</name>
</gene>
<dbReference type="EMBL" id="JABEZV010000009">
    <property type="protein sequence ID" value="MBA0721031.1"/>
    <property type="molecule type" value="Genomic_DNA"/>
</dbReference>
<reference evidence="1 2" key="1">
    <citation type="journal article" date="2019" name="Genome Biol. Evol.">
        <title>Insights into the evolution of the New World diploid cottons (Gossypium, subgenus Houzingenia) based on genome sequencing.</title>
        <authorList>
            <person name="Grover C.E."/>
            <person name="Arick M.A. 2nd"/>
            <person name="Thrash A."/>
            <person name="Conover J.L."/>
            <person name="Sanders W.S."/>
            <person name="Peterson D.G."/>
            <person name="Frelichowski J.E."/>
            <person name="Scheffler J.A."/>
            <person name="Scheffler B.E."/>
            <person name="Wendel J.F."/>
        </authorList>
    </citation>
    <scope>NUCLEOTIDE SEQUENCE [LARGE SCALE GENOMIC DNA]</scope>
    <source>
        <strain evidence="1">4</strain>
        <tissue evidence="1">Leaf</tissue>
    </source>
</reference>
<proteinExistence type="predicted"/>